<name>A0ABV0QUG7_9TELE</name>
<dbReference type="Pfam" id="PF20691">
    <property type="entry name" value="TAGT"/>
    <property type="match status" value="1"/>
</dbReference>
<protein>
    <recommendedName>
        <fullName evidence="1">TET-Associated Glycosyltransferase domain-containing protein</fullName>
    </recommendedName>
</protein>
<dbReference type="EMBL" id="JAHRIN010025288">
    <property type="protein sequence ID" value="MEQ2199454.1"/>
    <property type="molecule type" value="Genomic_DNA"/>
</dbReference>
<evidence type="ECO:0000313" key="2">
    <source>
        <dbReference type="EMBL" id="MEQ2199454.1"/>
    </source>
</evidence>
<dbReference type="InterPro" id="IPR028422">
    <property type="entry name" value="GREB1"/>
</dbReference>
<dbReference type="InterPro" id="IPR049100">
    <property type="entry name" value="TAGT"/>
</dbReference>
<feature type="domain" description="TET-Associated Glycosyltransferase" evidence="1">
    <location>
        <begin position="1"/>
        <end position="234"/>
    </location>
</feature>
<proteinExistence type="predicted"/>
<dbReference type="PANTHER" id="PTHR15720:SF13">
    <property type="entry name" value="PROTEIN GREB1"/>
    <property type="match status" value="1"/>
</dbReference>
<organism evidence="2 3">
    <name type="scientific">Xenoophorus captivus</name>
    <dbReference type="NCBI Taxonomy" id="1517983"/>
    <lineage>
        <taxon>Eukaryota</taxon>
        <taxon>Metazoa</taxon>
        <taxon>Chordata</taxon>
        <taxon>Craniata</taxon>
        <taxon>Vertebrata</taxon>
        <taxon>Euteleostomi</taxon>
        <taxon>Actinopterygii</taxon>
        <taxon>Neopterygii</taxon>
        <taxon>Teleostei</taxon>
        <taxon>Neoteleostei</taxon>
        <taxon>Acanthomorphata</taxon>
        <taxon>Ovalentaria</taxon>
        <taxon>Atherinomorphae</taxon>
        <taxon>Cyprinodontiformes</taxon>
        <taxon>Goodeidae</taxon>
        <taxon>Xenoophorus</taxon>
    </lineage>
</organism>
<gene>
    <name evidence="2" type="ORF">XENOCAPTIV_028798</name>
</gene>
<dbReference type="PANTHER" id="PTHR15720">
    <property type="entry name" value="GREB1-RELATED"/>
    <property type="match status" value="1"/>
</dbReference>
<comment type="caution">
    <text evidence="2">The sequence shown here is derived from an EMBL/GenBank/DDBJ whole genome shotgun (WGS) entry which is preliminary data.</text>
</comment>
<sequence>MPTTGRHENGLFNLYHAMDGASHLHILVVKEYEMAVYKKYWPNHIMLVLPTVFNGAGAAHFLIKELSYHNLELERSRRLEGGSPAGDVWPFIILADDSCVMWNAVDNDKLRSCYAKMTHHPCVAHGRCFLYNISISFYTFSSYQHFVLEKVKQYFSVFHPVMLPTIEPGIKRWEPFSRGHVHDFLLLNVDRSQNIQYDQNRFTCHDVDFTLRLHSAGLLVCKFNNFSVMKKQIAIGGYRTFIIKTKVKTSNQSVVLKLLHRR</sequence>
<evidence type="ECO:0000313" key="3">
    <source>
        <dbReference type="Proteomes" id="UP001434883"/>
    </source>
</evidence>
<reference evidence="2 3" key="1">
    <citation type="submission" date="2021-06" db="EMBL/GenBank/DDBJ databases">
        <authorList>
            <person name="Palmer J.M."/>
        </authorList>
    </citation>
    <scope>NUCLEOTIDE SEQUENCE [LARGE SCALE GENOMIC DNA]</scope>
    <source>
        <strain evidence="2 3">XC_2019</strain>
        <tissue evidence="2">Muscle</tissue>
    </source>
</reference>
<accession>A0ABV0QUG7</accession>
<evidence type="ECO:0000259" key="1">
    <source>
        <dbReference type="Pfam" id="PF20691"/>
    </source>
</evidence>
<keyword evidence="3" id="KW-1185">Reference proteome</keyword>
<dbReference type="Proteomes" id="UP001434883">
    <property type="component" value="Unassembled WGS sequence"/>
</dbReference>